<dbReference type="AlphaFoldDB" id="A0AA86QQW4"/>
<evidence type="ECO:0000313" key="2">
    <source>
        <dbReference type="EMBL" id="CAL6045881.1"/>
    </source>
</evidence>
<evidence type="ECO:0000313" key="1">
    <source>
        <dbReference type="EMBL" id="CAI9958353.1"/>
    </source>
</evidence>
<dbReference type="Proteomes" id="UP001642409">
    <property type="component" value="Unassembled WGS sequence"/>
</dbReference>
<reference evidence="1" key="1">
    <citation type="submission" date="2023-06" db="EMBL/GenBank/DDBJ databases">
        <authorList>
            <person name="Kurt Z."/>
        </authorList>
    </citation>
    <scope>NUCLEOTIDE SEQUENCE</scope>
</reference>
<gene>
    <name evidence="2" type="ORF">HINF_LOCUS41459</name>
    <name evidence="1" type="ORF">HINF_LOCUS45998</name>
</gene>
<sequence>MPQKLFKNKALLQFDYELKQYARNKKSHQKSGNLKIQLSDILEGSGSVYSSSIQSNSSSDLSLSTDDSTSTDVFWDQSEVKDVKMLYVSNSDGKRSVQQVTISAGMTTAERSQDDLDIYDLLF</sequence>
<accession>A0AA86QQW4</accession>
<keyword evidence="3" id="KW-1185">Reference proteome</keyword>
<reference evidence="2 3" key="2">
    <citation type="submission" date="2024-07" db="EMBL/GenBank/DDBJ databases">
        <authorList>
            <person name="Akdeniz Z."/>
        </authorList>
    </citation>
    <scope>NUCLEOTIDE SEQUENCE [LARGE SCALE GENOMIC DNA]</scope>
</reference>
<evidence type="ECO:0000313" key="3">
    <source>
        <dbReference type="Proteomes" id="UP001642409"/>
    </source>
</evidence>
<organism evidence="1">
    <name type="scientific">Hexamita inflata</name>
    <dbReference type="NCBI Taxonomy" id="28002"/>
    <lineage>
        <taxon>Eukaryota</taxon>
        <taxon>Metamonada</taxon>
        <taxon>Diplomonadida</taxon>
        <taxon>Hexamitidae</taxon>
        <taxon>Hexamitinae</taxon>
        <taxon>Hexamita</taxon>
    </lineage>
</organism>
<dbReference type="EMBL" id="CATOUU010000905">
    <property type="protein sequence ID" value="CAI9958353.1"/>
    <property type="molecule type" value="Genomic_DNA"/>
</dbReference>
<comment type="caution">
    <text evidence="1">The sequence shown here is derived from an EMBL/GenBank/DDBJ whole genome shotgun (WGS) entry which is preliminary data.</text>
</comment>
<dbReference type="EMBL" id="CAXDID020000166">
    <property type="protein sequence ID" value="CAL6045881.1"/>
    <property type="molecule type" value="Genomic_DNA"/>
</dbReference>
<protein>
    <submittedName>
        <fullName evidence="2">Hypothetical_protein</fullName>
    </submittedName>
</protein>
<proteinExistence type="predicted"/>
<name>A0AA86QQW4_9EUKA</name>